<dbReference type="Proteomes" id="UP000559404">
    <property type="component" value="Unassembled WGS sequence"/>
</dbReference>
<reference evidence="1 2" key="1">
    <citation type="submission" date="2020-07" db="EMBL/GenBank/DDBJ databases">
        <authorList>
            <person name="Li M."/>
        </authorList>
    </citation>
    <scope>NUCLEOTIDE SEQUENCE [LARGE SCALE GENOMIC DNA]</scope>
    <source>
        <strain evidence="1 2">DSM 23284</strain>
    </source>
</reference>
<comment type="caution">
    <text evidence="1">The sequence shown here is derived from an EMBL/GenBank/DDBJ whole genome shotgun (WGS) entry which is preliminary data.</text>
</comment>
<protein>
    <submittedName>
        <fullName evidence="1">Uncharacterized protein</fullName>
    </submittedName>
</protein>
<accession>A0A838XI65</accession>
<organism evidence="1 2">
    <name type="scientific">Stappia taiwanensis</name>
    <dbReference type="NCBI Taxonomy" id="992267"/>
    <lineage>
        <taxon>Bacteria</taxon>
        <taxon>Pseudomonadati</taxon>
        <taxon>Pseudomonadota</taxon>
        <taxon>Alphaproteobacteria</taxon>
        <taxon>Hyphomicrobiales</taxon>
        <taxon>Stappiaceae</taxon>
        <taxon>Stappia</taxon>
    </lineage>
</organism>
<sequence>MKPCRLTSAGLIVQADGSSYPLPDVDAAEILVPHLAPRVETYELAGLGEIGVLIRYSCHCWTSKYDEALHNGVIRIMDRGRARAFDPARYAASLELPELMRDLPHKRIYATRGDRNYGCYDASRRDADGLCYTAYFALKARKGLCDAAPYSFRLFVESAYPKAQQEPGRATSLRAILGRSRAGTEIGEEPED</sequence>
<keyword evidence="2" id="KW-1185">Reference proteome</keyword>
<reference evidence="1 2" key="2">
    <citation type="submission" date="2020-08" db="EMBL/GenBank/DDBJ databases">
        <title>Stappia taiwanensis sp. nov., isolated from a coastal thermal spring.</title>
        <authorList>
            <person name="Kampfer P."/>
        </authorList>
    </citation>
    <scope>NUCLEOTIDE SEQUENCE [LARGE SCALE GENOMIC DNA]</scope>
    <source>
        <strain evidence="1 2">DSM 23284</strain>
    </source>
</reference>
<dbReference type="AlphaFoldDB" id="A0A838XI65"/>
<proteinExistence type="predicted"/>
<evidence type="ECO:0000313" key="1">
    <source>
        <dbReference type="EMBL" id="MBA4610265.1"/>
    </source>
</evidence>
<name>A0A838XI65_9HYPH</name>
<evidence type="ECO:0000313" key="2">
    <source>
        <dbReference type="Proteomes" id="UP000559404"/>
    </source>
</evidence>
<dbReference type="EMBL" id="JACEON010000001">
    <property type="protein sequence ID" value="MBA4610265.1"/>
    <property type="molecule type" value="Genomic_DNA"/>
</dbReference>
<dbReference type="RefSeq" id="WP_181758449.1">
    <property type="nucleotide sequence ID" value="NZ_BMCR01000001.1"/>
</dbReference>
<gene>
    <name evidence="1" type="ORF">H1W37_01270</name>
</gene>